<feature type="region of interest" description="Disordered" evidence="5">
    <location>
        <begin position="329"/>
        <end position="396"/>
    </location>
</feature>
<dbReference type="GO" id="GO:0008289">
    <property type="term" value="F:lipid binding"/>
    <property type="evidence" value="ECO:0007669"/>
    <property type="project" value="InterPro"/>
</dbReference>
<evidence type="ECO:0000313" key="8">
    <source>
        <dbReference type="EMBL" id="KAF0717072.1"/>
    </source>
</evidence>
<evidence type="ECO:0000259" key="7">
    <source>
        <dbReference type="PROSITE" id="PS50848"/>
    </source>
</evidence>
<keyword evidence="3" id="KW-0862">Zinc</keyword>
<feature type="region of interest" description="Disordered" evidence="5">
    <location>
        <begin position="423"/>
        <end position="445"/>
    </location>
</feature>
<dbReference type="PANTHER" id="PTHR13510:SF44">
    <property type="entry name" value="RABENOSYN-5"/>
    <property type="match status" value="1"/>
</dbReference>
<evidence type="ECO:0000313" key="10">
    <source>
        <dbReference type="Proteomes" id="UP000332933"/>
    </source>
</evidence>
<dbReference type="InterPro" id="IPR017455">
    <property type="entry name" value="Znf_FYVE-rel"/>
</dbReference>
<evidence type="ECO:0000256" key="1">
    <source>
        <dbReference type="ARBA" id="ARBA00022723"/>
    </source>
</evidence>
<reference evidence="9 10" key="1">
    <citation type="submission" date="2019-03" db="EMBL/GenBank/DDBJ databases">
        <authorList>
            <person name="Gaulin E."/>
            <person name="Dumas B."/>
        </authorList>
    </citation>
    <scope>NUCLEOTIDE SEQUENCE [LARGE SCALE GENOMIC DNA]</scope>
    <source>
        <strain evidence="9">CBS 568.67</strain>
    </source>
</reference>
<dbReference type="InterPro" id="IPR023393">
    <property type="entry name" value="START-like_dom_sf"/>
</dbReference>
<dbReference type="EMBL" id="CAADRA010000308">
    <property type="protein sequence ID" value="VFT79709.1"/>
    <property type="molecule type" value="Genomic_DNA"/>
</dbReference>
<evidence type="ECO:0000256" key="2">
    <source>
        <dbReference type="ARBA" id="ARBA00022771"/>
    </source>
</evidence>
<proteinExistence type="predicted"/>
<evidence type="ECO:0000259" key="6">
    <source>
        <dbReference type="PROSITE" id="PS50178"/>
    </source>
</evidence>
<feature type="domain" description="FYVE-type" evidence="6">
    <location>
        <begin position="271"/>
        <end position="330"/>
    </location>
</feature>
<dbReference type="EMBL" id="VJMH01000308">
    <property type="protein sequence ID" value="KAF0717072.1"/>
    <property type="molecule type" value="Genomic_DNA"/>
</dbReference>
<name>A0A485K8G3_9STRA</name>
<feature type="domain" description="START" evidence="7">
    <location>
        <begin position="148"/>
        <end position="235"/>
    </location>
</feature>
<reference evidence="8" key="2">
    <citation type="submission" date="2019-06" db="EMBL/GenBank/DDBJ databases">
        <title>Genomics analysis of Aphanomyces spp. identifies a new class of oomycete effector associated with host adaptation.</title>
        <authorList>
            <person name="Gaulin E."/>
        </authorList>
    </citation>
    <scope>NUCLEOTIDE SEQUENCE</scope>
    <source>
        <strain evidence="8">CBS 578.67</strain>
    </source>
</reference>
<sequence>MPRPSLPLPPNFFRCPRLSEEEVQNYTSLAIATATQVVKQSQLRSGGIAWVLRADEGNWRFYKAPDPLARPGTHMFMSVTEVAGTLDEVIEIFDTSTTLKAKEYAQRFGKGLLDAVNLYSLLQPTAEQPNEKIAISWWALEGATMEQIIKPRDAVVLECTHEFTWFTGGRAWVRAFRSVDLACVPDLNDTLGLVRTIQYGVGHVCVESPDRPGYIQVSFFNHFDVKGTTPDWFIEKNYKRRLRSILELELFLRENRLSNGYLLSPAEFVPLNRRRHCFLCRKKFNPWSHRSNCWKCGEVLCKACNSSWKIRSNGQLTPIKACLRCAQGVPPPESTTSSLERRGDGSSHSGSGHSSGHHNHQPMRPTIFASPMSPAVPRHPGHIAERPTHNSLGRVDESPFLVAATASLDRGRPSHRRASSFLANNVGATTHQPPPTTTLHPRSSSMDDTSIAWLQSHLTQSCKVAGGEDVDDDDESDAAWTTTWSPSDNNMATTDNSSSASEDFIALTSQWTTDPKQFREMQAAVRRESPQGPILLEF</sequence>
<keyword evidence="2 4" id="KW-0863">Zinc-finger</keyword>
<dbReference type="PROSITE" id="PS50178">
    <property type="entry name" value="ZF_FYVE"/>
    <property type="match status" value="1"/>
</dbReference>
<dbReference type="Gene3D" id="3.30.40.10">
    <property type="entry name" value="Zinc/RING finger domain, C3HC4 (zinc finger)"/>
    <property type="match status" value="1"/>
</dbReference>
<dbReference type="OrthoDB" id="78758at2759"/>
<keyword evidence="1" id="KW-0479">Metal-binding</keyword>
<evidence type="ECO:0000313" key="9">
    <source>
        <dbReference type="EMBL" id="VFT79709.1"/>
    </source>
</evidence>
<dbReference type="SUPFAM" id="SSF55961">
    <property type="entry name" value="Bet v1-like"/>
    <property type="match status" value="1"/>
</dbReference>
<organism evidence="9 10">
    <name type="scientific">Aphanomyces stellatus</name>
    <dbReference type="NCBI Taxonomy" id="120398"/>
    <lineage>
        <taxon>Eukaryota</taxon>
        <taxon>Sar</taxon>
        <taxon>Stramenopiles</taxon>
        <taxon>Oomycota</taxon>
        <taxon>Saprolegniomycetes</taxon>
        <taxon>Saprolegniales</taxon>
        <taxon>Verrucalvaceae</taxon>
        <taxon>Aphanomyces</taxon>
    </lineage>
</organism>
<dbReference type="InterPro" id="IPR002913">
    <property type="entry name" value="START_lipid-bd_dom"/>
</dbReference>
<dbReference type="Proteomes" id="UP000332933">
    <property type="component" value="Unassembled WGS sequence"/>
</dbReference>
<dbReference type="SUPFAM" id="SSF57903">
    <property type="entry name" value="FYVE/PHD zinc finger"/>
    <property type="match status" value="1"/>
</dbReference>
<dbReference type="CDD" id="cd00065">
    <property type="entry name" value="FYVE_like_SF"/>
    <property type="match status" value="1"/>
</dbReference>
<dbReference type="PROSITE" id="PS50848">
    <property type="entry name" value="START"/>
    <property type="match status" value="1"/>
</dbReference>
<feature type="compositionally biased region" description="Acidic residues" evidence="5">
    <location>
        <begin position="468"/>
        <end position="477"/>
    </location>
</feature>
<dbReference type="InterPro" id="IPR013083">
    <property type="entry name" value="Znf_RING/FYVE/PHD"/>
</dbReference>
<dbReference type="SMART" id="SM00064">
    <property type="entry name" value="FYVE"/>
    <property type="match status" value="1"/>
</dbReference>
<evidence type="ECO:0000256" key="4">
    <source>
        <dbReference type="PROSITE-ProRule" id="PRU00091"/>
    </source>
</evidence>
<feature type="region of interest" description="Disordered" evidence="5">
    <location>
        <begin position="465"/>
        <end position="501"/>
    </location>
</feature>
<dbReference type="InterPro" id="IPR000306">
    <property type="entry name" value="Znf_FYVE"/>
</dbReference>
<dbReference type="InterPro" id="IPR011011">
    <property type="entry name" value="Znf_FYVE_PHD"/>
</dbReference>
<evidence type="ECO:0000256" key="5">
    <source>
        <dbReference type="SAM" id="MobiDB-lite"/>
    </source>
</evidence>
<dbReference type="PANTHER" id="PTHR13510">
    <property type="entry name" value="FYVE-FINGER-CONTAINING RAB5 EFFECTOR PROTEIN RABENOSYN-5-RELATED"/>
    <property type="match status" value="1"/>
</dbReference>
<dbReference type="GO" id="GO:0008270">
    <property type="term" value="F:zinc ion binding"/>
    <property type="evidence" value="ECO:0007669"/>
    <property type="project" value="UniProtKB-KW"/>
</dbReference>
<accession>A0A485K8G3</accession>
<protein>
    <submittedName>
        <fullName evidence="9">Aste57867_2510 protein</fullName>
    </submittedName>
</protein>
<feature type="compositionally biased region" description="Polar residues" evidence="5">
    <location>
        <begin position="479"/>
        <end position="501"/>
    </location>
</feature>
<dbReference type="InterPro" id="IPR052727">
    <property type="entry name" value="Rab4/Rab5_effector"/>
</dbReference>
<gene>
    <name evidence="9" type="primary">Aste57867_2510</name>
    <name evidence="8" type="ORF">As57867_002503</name>
    <name evidence="9" type="ORF">ASTE57867_2510</name>
</gene>
<dbReference type="AlphaFoldDB" id="A0A485K8G3"/>
<dbReference type="Pfam" id="PF01363">
    <property type="entry name" value="FYVE"/>
    <property type="match status" value="1"/>
</dbReference>
<evidence type="ECO:0000256" key="3">
    <source>
        <dbReference type="ARBA" id="ARBA00022833"/>
    </source>
</evidence>
<dbReference type="Gene3D" id="3.30.530.20">
    <property type="match status" value="1"/>
</dbReference>
<keyword evidence="10" id="KW-1185">Reference proteome</keyword>